<gene>
    <name evidence="4" type="ORF">GCM10009554_44490</name>
</gene>
<organism evidence="4 5">
    <name type="scientific">Kribbella koreensis</name>
    <dbReference type="NCBI Taxonomy" id="57909"/>
    <lineage>
        <taxon>Bacteria</taxon>
        <taxon>Bacillati</taxon>
        <taxon>Actinomycetota</taxon>
        <taxon>Actinomycetes</taxon>
        <taxon>Propionibacteriales</taxon>
        <taxon>Kribbellaceae</taxon>
        <taxon>Kribbella</taxon>
    </lineage>
</organism>
<dbReference type="InterPro" id="IPR006311">
    <property type="entry name" value="TAT_signal"/>
</dbReference>
<accession>A0ABN1QUB6</accession>
<feature type="chain" id="PRO_5046924071" evidence="2">
    <location>
        <begin position="31"/>
        <end position="324"/>
    </location>
</feature>
<keyword evidence="5" id="KW-1185">Reference proteome</keyword>
<feature type="signal peptide" evidence="2">
    <location>
        <begin position="1"/>
        <end position="30"/>
    </location>
</feature>
<reference evidence="4 5" key="1">
    <citation type="journal article" date="2019" name="Int. J. Syst. Evol. Microbiol.">
        <title>The Global Catalogue of Microorganisms (GCM) 10K type strain sequencing project: providing services to taxonomists for standard genome sequencing and annotation.</title>
        <authorList>
            <consortium name="The Broad Institute Genomics Platform"/>
            <consortium name="The Broad Institute Genome Sequencing Center for Infectious Disease"/>
            <person name="Wu L."/>
            <person name="Ma J."/>
        </authorList>
    </citation>
    <scope>NUCLEOTIDE SEQUENCE [LARGE SCALE GENOMIC DNA]</scope>
    <source>
        <strain evidence="4 5">JCM 10977</strain>
    </source>
</reference>
<evidence type="ECO:0000313" key="4">
    <source>
        <dbReference type="EMBL" id="GAA0947616.1"/>
    </source>
</evidence>
<evidence type="ECO:0000256" key="1">
    <source>
        <dbReference type="ARBA" id="ARBA00022801"/>
    </source>
</evidence>
<dbReference type="RefSeq" id="WP_343973219.1">
    <property type="nucleotide sequence ID" value="NZ_BAAAHK010000011.1"/>
</dbReference>
<dbReference type="InterPro" id="IPR000639">
    <property type="entry name" value="Epox_hydrolase-like"/>
</dbReference>
<evidence type="ECO:0000259" key="3">
    <source>
        <dbReference type="Pfam" id="PF00561"/>
    </source>
</evidence>
<dbReference type="PROSITE" id="PS51318">
    <property type="entry name" value="TAT"/>
    <property type="match status" value="1"/>
</dbReference>
<dbReference type="GO" id="GO:0016787">
    <property type="term" value="F:hydrolase activity"/>
    <property type="evidence" value="ECO:0007669"/>
    <property type="project" value="UniProtKB-KW"/>
</dbReference>
<sequence>MDMDRRRLLALGAGAAVAAGVTGAAPTAQATGTTTGTSGVPSDAALARKLGLRSKYAKGQHYVIGGHGEPLVLLPGWPQTWWSFNKILPALAKHYTVIAVDLRGMGGSAKPADGYDKKTMAADVYNLVRHLGYDSVNIAGHDIGAMVAHSFAVNHRAATRKLVLMDVGHPDPSLYDLPLLVRPGQGFSLWWFAFNQVQSLPEKLITGRSRHIVDYFMDAFPPDPSAIDELSRRVYAHAYAAPDAIRAGNAWYQGFHQDVVDFAGYGKITAPFLGLTSEYSYESNLAVWSGQGTDVRVHKVPGTGHFLAEENPQAVISELTTFLG</sequence>
<proteinExistence type="predicted"/>
<dbReference type="SUPFAM" id="SSF53474">
    <property type="entry name" value="alpha/beta-Hydrolases"/>
    <property type="match status" value="1"/>
</dbReference>
<keyword evidence="2" id="KW-0732">Signal</keyword>
<name>A0ABN1QUB6_9ACTN</name>
<evidence type="ECO:0000313" key="5">
    <source>
        <dbReference type="Proteomes" id="UP001500542"/>
    </source>
</evidence>
<dbReference type="Gene3D" id="3.40.50.1820">
    <property type="entry name" value="alpha/beta hydrolase"/>
    <property type="match status" value="1"/>
</dbReference>
<comment type="caution">
    <text evidence="4">The sequence shown here is derived from an EMBL/GenBank/DDBJ whole genome shotgun (WGS) entry which is preliminary data.</text>
</comment>
<dbReference type="Pfam" id="PF00561">
    <property type="entry name" value="Abhydrolase_1"/>
    <property type="match status" value="1"/>
</dbReference>
<evidence type="ECO:0000256" key="2">
    <source>
        <dbReference type="SAM" id="SignalP"/>
    </source>
</evidence>
<keyword evidence="1 4" id="KW-0378">Hydrolase</keyword>
<dbReference type="InterPro" id="IPR029058">
    <property type="entry name" value="AB_hydrolase_fold"/>
</dbReference>
<dbReference type="PRINTS" id="PR00412">
    <property type="entry name" value="EPOXHYDRLASE"/>
</dbReference>
<dbReference type="PANTHER" id="PTHR43329">
    <property type="entry name" value="EPOXIDE HYDROLASE"/>
    <property type="match status" value="1"/>
</dbReference>
<dbReference type="InterPro" id="IPR000073">
    <property type="entry name" value="AB_hydrolase_1"/>
</dbReference>
<feature type="domain" description="AB hydrolase-1" evidence="3">
    <location>
        <begin position="70"/>
        <end position="175"/>
    </location>
</feature>
<dbReference type="EMBL" id="BAAAHK010000011">
    <property type="protein sequence ID" value="GAA0947616.1"/>
    <property type="molecule type" value="Genomic_DNA"/>
</dbReference>
<dbReference type="Proteomes" id="UP001500542">
    <property type="component" value="Unassembled WGS sequence"/>
</dbReference>
<protein>
    <submittedName>
        <fullName evidence="4">Alpha/beta hydrolase</fullName>
    </submittedName>
</protein>